<dbReference type="EMBL" id="LAZR01013846">
    <property type="protein sequence ID" value="KKM20076.1"/>
    <property type="molecule type" value="Genomic_DNA"/>
</dbReference>
<reference evidence="1" key="1">
    <citation type="journal article" date="2015" name="Nature">
        <title>Complex archaea that bridge the gap between prokaryotes and eukaryotes.</title>
        <authorList>
            <person name="Spang A."/>
            <person name="Saw J.H."/>
            <person name="Jorgensen S.L."/>
            <person name="Zaremba-Niedzwiedzka K."/>
            <person name="Martijn J."/>
            <person name="Lind A.E."/>
            <person name="van Eijk R."/>
            <person name="Schleper C."/>
            <person name="Guy L."/>
            <person name="Ettema T.J."/>
        </authorList>
    </citation>
    <scope>NUCLEOTIDE SEQUENCE</scope>
</reference>
<dbReference type="AlphaFoldDB" id="A0A0F9HXC4"/>
<sequence length="46" mass="4946">MEITISKQEQNSTVVLKGDTMRGDKPDEMVVAANIIIAKLVKGGTD</sequence>
<comment type="caution">
    <text evidence="1">The sequence shown here is derived from an EMBL/GenBank/DDBJ whole genome shotgun (WGS) entry which is preliminary data.</text>
</comment>
<name>A0A0F9HXC4_9ZZZZ</name>
<evidence type="ECO:0000313" key="1">
    <source>
        <dbReference type="EMBL" id="KKM20076.1"/>
    </source>
</evidence>
<organism evidence="1">
    <name type="scientific">marine sediment metagenome</name>
    <dbReference type="NCBI Taxonomy" id="412755"/>
    <lineage>
        <taxon>unclassified sequences</taxon>
        <taxon>metagenomes</taxon>
        <taxon>ecological metagenomes</taxon>
    </lineage>
</organism>
<gene>
    <name evidence="1" type="ORF">LCGC14_1649250</name>
</gene>
<accession>A0A0F9HXC4</accession>
<proteinExistence type="predicted"/>
<protein>
    <submittedName>
        <fullName evidence="1">Uncharacterized protein</fullName>
    </submittedName>
</protein>